<reference evidence="1 2" key="1">
    <citation type="journal article" date="2013" name="PLoS Genet.">
        <title>The genome and development-dependent transcriptomes of Pyronema confluens: a window into fungal evolution.</title>
        <authorList>
            <person name="Traeger S."/>
            <person name="Altegoer F."/>
            <person name="Freitag M."/>
            <person name="Gabaldon T."/>
            <person name="Kempken F."/>
            <person name="Kumar A."/>
            <person name="Marcet-Houben M."/>
            <person name="Poggeler S."/>
            <person name="Stajich J.E."/>
            <person name="Nowrousian M."/>
        </authorList>
    </citation>
    <scope>NUCLEOTIDE SEQUENCE [LARGE SCALE GENOMIC DNA]</scope>
    <source>
        <strain evidence="2">CBS 100304</strain>
        <tissue evidence="1">Vegetative mycelium</tissue>
    </source>
</reference>
<dbReference type="EMBL" id="HF936600">
    <property type="protein sequence ID" value="CCX34671.1"/>
    <property type="molecule type" value="Genomic_DNA"/>
</dbReference>
<dbReference type="Proteomes" id="UP000018144">
    <property type="component" value="Unassembled WGS sequence"/>
</dbReference>
<evidence type="ECO:0000313" key="2">
    <source>
        <dbReference type="Proteomes" id="UP000018144"/>
    </source>
</evidence>
<protein>
    <submittedName>
        <fullName evidence="1">Uncharacterized protein</fullName>
    </submittedName>
</protein>
<gene>
    <name evidence="1" type="ORF">PCON_04166</name>
</gene>
<name>U4LR55_PYROM</name>
<evidence type="ECO:0000313" key="1">
    <source>
        <dbReference type="EMBL" id="CCX34671.1"/>
    </source>
</evidence>
<keyword evidence="2" id="KW-1185">Reference proteome</keyword>
<proteinExistence type="predicted"/>
<accession>U4LR55</accession>
<sequence length="9" mass="981">MNFRNGGAD</sequence>
<organism evidence="1 2">
    <name type="scientific">Pyronema omphalodes (strain CBS 100304)</name>
    <name type="common">Pyronema confluens</name>
    <dbReference type="NCBI Taxonomy" id="1076935"/>
    <lineage>
        <taxon>Eukaryota</taxon>
        <taxon>Fungi</taxon>
        <taxon>Dikarya</taxon>
        <taxon>Ascomycota</taxon>
        <taxon>Pezizomycotina</taxon>
        <taxon>Pezizomycetes</taxon>
        <taxon>Pezizales</taxon>
        <taxon>Pyronemataceae</taxon>
        <taxon>Pyronema</taxon>
    </lineage>
</organism>